<reference evidence="1 2" key="1">
    <citation type="submission" date="2021-03" db="EMBL/GenBank/DDBJ databases">
        <title>Whole genome shotgun sequence of Actinoplanes toevensis NBRC 105298.</title>
        <authorList>
            <person name="Komaki H."/>
            <person name="Tamura T."/>
        </authorList>
    </citation>
    <scope>NUCLEOTIDE SEQUENCE [LARGE SCALE GENOMIC DNA]</scope>
    <source>
        <strain evidence="1 2">NBRC 105298</strain>
    </source>
</reference>
<organism evidence="1 2">
    <name type="scientific">Paractinoplanes toevensis</name>
    <dbReference type="NCBI Taxonomy" id="571911"/>
    <lineage>
        <taxon>Bacteria</taxon>
        <taxon>Bacillati</taxon>
        <taxon>Actinomycetota</taxon>
        <taxon>Actinomycetes</taxon>
        <taxon>Micromonosporales</taxon>
        <taxon>Micromonosporaceae</taxon>
        <taxon>Paractinoplanes</taxon>
    </lineage>
</organism>
<dbReference type="AlphaFoldDB" id="A0A919W253"/>
<protein>
    <submittedName>
        <fullName evidence="1">Uncharacterized protein</fullName>
    </submittedName>
</protein>
<dbReference type="Proteomes" id="UP000677082">
    <property type="component" value="Unassembled WGS sequence"/>
</dbReference>
<proteinExistence type="predicted"/>
<dbReference type="EMBL" id="BOQN01000011">
    <property type="protein sequence ID" value="GIM89150.1"/>
    <property type="molecule type" value="Genomic_DNA"/>
</dbReference>
<dbReference type="RefSeq" id="WP_213005120.1">
    <property type="nucleotide sequence ID" value="NZ_BOQN01000011.1"/>
</dbReference>
<dbReference type="Pfam" id="PF19458">
    <property type="entry name" value="DUF5995"/>
    <property type="match status" value="1"/>
</dbReference>
<keyword evidence="2" id="KW-1185">Reference proteome</keyword>
<gene>
    <name evidence="1" type="ORF">Ato02nite_009430</name>
</gene>
<sequence length="301" mass="34244">MTTTFDRELVHGSADLLREKRTLISALEIPKGRGWDPMRERMGEVLSTQPQGITEVIKKLVITQLILDDLPPSPTNNRVSAFNALYLKITQRVADALKTGVNSPDFLELLDVEFAKRYFAALNLWNDDDEDTPDVWEVLFKRGHDLRMSRLTAAMLGVNAHINHDLALALIGTWNELGAPTDDQIHPDYLLVNEIFYQEIPPLRRGFSTRWQNEIDEFVGPLDDWSQRILVRVTRAHAWDQGREMWDLRNNEKDFEAARRAMDRSASLIAEWAIFGDRVVTGAGWGVTGTLALIRRALGQA</sequence>
<comment type="caution">
    <text evidence="1">The sequence shown here is derived from an EMBL/GenBank/DDBJ whole genome shotgun (WGS) entry which is preliminary data.</text>
</comment>
<dbReference type="InterPro" id="IPR046037">
    <property type="entry name" value="DUF5995"/>
</dbReference>
<accession>A0A919W253</accession>
<evidence type="ECO:0000313" key="2">
    <source>
        <dbReference type="Proteomes" id="UP000677082"/>
    </source>
</evidence>
<evidence type="ECO:0000313" key="1">
    <source>
        <dbReference type="EMBL" id="GIM89150.1"/>
    </source>
</evidence>
<name>A0A919W253_9ACTN</name>